<dbReference type="CDD" id="cd00063">
    <property type="entry name" value="FN3"/>
    <property type="match status" value="1"/>
</dbReference>
<dbReference type="InterPro" id="IPR036116">
    <property type="entry name" value="FN3_sf"/>
</dbReference>
<dbReference type="FunFam" id="2.60.40.10:FF:000754">
    <property type="entry name" value="Cytokine receptor common subunit gamma"/>
    <property type="match status" value="1"/>
</dbReference>
<dbReference type="OrthoDB" id="8942047at2759"/>
<dbReference type="Pfam" id="PF21605">
    <property type="entry name" value="CRLF2-like_D2"/>
    <property type="match status" value="1"/>
</dbReference>
<evidence type="ECO:0000256" key="11">
    <source>
        <dbReference type="SAM" id="Phobius"/>
    </source>
</evidence>
<dbReference type="InterPro" id="IPR003961">
    <property type="entry name" value="FN3_dom"/>
</dbReference>
<dbReference type="PROSITE" id="PS01355">
    <property type="entry name" value="HEMATOPO_REC_S_F1"/>
    <property type="match status" value="1"/>
</dbReference>
<evidence type="ECO:0000256" key="1">
    <source>
        <dbReference type="ARBA" id="ARBA00004479"/>
    </source>
</evidence>
<dbReference type="CTD" id="3561"/>
<dbReference type="PANTHER" id="PTHR23037">
    <property type="entry name" value="CYTOKINE RECEPTOR"/>
    <property type="match status" value="1"/>
</dbReference>
<organism evidence="13 14">
    <name type="scientific">Cyanistes caeruleus</name>
    <name type="common">Eurasian blue tit</name>
    <name type="synonym">Parus caeruleus</name>
    <dbReference type="NCBI Taxonomy" id="156563"/>
    <lineage>
        <taxon>Eukaryota</taxon>
        <taxon>Metazoa</taxon>
        <taxon>Chordata</taxon>
        <taxon>Craniata</taxon>
        <taxon>Vertebrata</taxon>
        <taxon>Euteleostomi</taxon>
        <taxon>Archelosauria</taxon>
        <taxon>Archosauria</taxon>
        <taxon>Dinosauria</taxon>
        <taxon>Saurischia</taxon>
        <taxon>Theropoda</taxon>
        <taxon>Coelurosauria</taxon>
        <taxon>Aves</taxon>
        <taxon>Neognathae</taxon>
        <taxon>Neoaves</taxon>
        <taxon>Telluraves</taxon>
        <taxon>Australaves</taxon>
        <taxon>Passeriformes</taxon>
        <taxon>Paridae</taxon>
        <taxon>Cyanistes</taxon>
    </lineage>
</organism>
<feature type="domain" description="Fibronectin type-III" evidence="12">
    <location>
        <begin position="191"/>
        <end position="289"/>
    </location>
</feature>
<dbReference type="AlphaFoldDB" id="A0A8C0ZHZ8"/>
<keyword evidence="9" id="KW-0325">Glycoprotein</keyword>
<dbReference type="GeneID" id="111929372"/>
<dbReference type="InterPro" id="IPR013783">
    <property type="entry name" value="Ig-like_fold"/>
</dbReference>
<dbReference type="Pfam" id="PF22012">
    <property type="entry name" value="TSLPR_D1"/>
    <property type="match status" value="1"/>
</dbReference>
<evidence type="ECO:0000313" key="14">
    <source>
        <dbReference type="Proteomes" id="UP000694410"/>
    </source>
</evidence>
<proteinExistence type="inferred from homology"/>
<feature type="region of interest" description="Disordered" evidence="10">
    <location>
        <begin position="386"/>
        <end position="420"/>
    </location>
</feature>
<keyword evidence="8" id="KW-0675">Receptor</keyword>
<evidence type="ECO:0000256" key="4">
    <source>
        <dbReference type="ARBA" id="ARBA00022729"/>
    </source>
</evidence>
<dbReference type="InterPro" id="IPR048648">
    <property type="entry name" value="CRLF2-like_D2"/>
</dbReference>
<keyword evidence="3 11" id="KW-0812">Transmembrane</keyword>
<dbReference type="Ensembl" id="ENSCCET00000033691.1">
    <property type="protein sequence ID" value="ENSCCEP00000022170.1"/>
    <property type="gene ID" value="ENSCCEG00000020051.1"/>
</dbReference>
<dbReference type="SMART" id="SM00060">
    <property type="entry name" value="FN3"/>
    <property type="match status" value="1"/>
</dbReference>
<dbReference type="Proteomes" id="UP000694410">
    <property type="component" value="Unplaced"/>
</dbReference>
<keyword evidence="14" id="KW-1185">Reference proteome</keyword>
<name>A0A8C0ZHZ8_CYACU</name>
<evidence type="ECO:0000256" key="5">
    <source>
        <dbReference type="ARBA" id="ARBA00022989"/>
    </source>
</evidence>
<reference evidence="13" key="2">
    <citation type="submission" date="2025-09" db="UniProtKB">
        <authorList>
            <consortium name="Ensembl"/>
        </authorList>
    </citation>
    <scope>IDENTIFICATION</scope>
</reference>
<sequence length="420" mass="47219">MESHWDELWGPTGVSHGPHKVAHGAARRGPPVQAVRGAGSSVVRKPAVLGEAVRTRPMSAAPMAAPGTFLVPVLLLLLLCGPGPYPAAVHSHPGVECVLFNEEYMTCMWGSREMPTVNYSLFYWYKNTSDKEVECKHYLQDQGVRVGCHFKQNELIQFQPFHVLINASIGGKTLEIPSKRMLLQDLVKPAAPVNLTIHNMSNNQLQLTWDSPYPKGKCLEHAVKYKSNKDTSWTELLVNGDVFSLPSVDYEKSYTFYVRSKINKYCGSTQFWSEWSVPVIWGSNSTSKGTVEEQLHWFGIRTVLVPIASCLLLLVFVILLVRTERVWVILMPRIPNPSKNFDELFITHNGNFQEWAGVPKDVMESFKTNYSENICYVTELPPKESHENLWDSSNHAPPPMPGPPATPSEHSPYQNSYGRV</sequence>
<reference evidence="13" key="1">
    <citation type="submission" date="2025-08" db="UniProtKB">
        <authorList>
            <consortium name="Ensembl"/>
        </authorList>
    </citation>
    <scope>IDENTIFICATION</scope>
</reference>
<comment type="similarity">
    <text evidence="2">Belongs to the type I cytokine receptor family. Type 5 subfamily.</text>
</comment>
<keyword evidence="6 11" id="KW-0472">Membrane</keyword>
<feature type="region of interest" description="Disordered" evidence="10">
    <location>
        <begin position="1"/>
        <end position="39"/>
    </location>
</feature>
<evidence type="ECO:0000256" key="2">
    <source>
        <dbReference type="ARBA" id="ARBA00008159"/>
    </source>
</evidence>
<comment type="subcellular location">
    <subcellularLocation>
        <location evidence="1">Membrane</location>
        <topology evidence="1">Single-pass type I membrane protein</topology>
    </subcellularLocation>
</comment>
<accession>A0A8C0ZHZ8</accession>
<dbReference type="GO" id="GO:0009897">
    <property type="term" value="C:external side of plasma membrane"/>
    <property type="evidence" value="ECO:0007669"/>
    <property type="project" value="TreeGrafter"/>
</dbReference>
<protein>
    <submittedName>
        <fullName evidence="13">Interleukin 2 receptor subunit gamma</fullName>
    </submittedName>
</protein>
<dbReference type="RefSeq" id="XP_023782699.1">
    <property type="nucleotide sequence ID" value="XM_023926931.1"/>
</dbReference>
<evidence type="ECO:0000256" key="10">
    <source>
        <dbReference type="SAM" id="MobiDB-lite"/>
    </source>
</evidence>
<evidence type="ECO:0000256" key="6">
    <source>
        <dbReference type="ARBA" id="ARBA00023136"/>
    </source>
</evidence>
<dbReference type="GO" id="GO:0004896">
    <property type="term" value="F:cytokine receptor activity"/>
    <property type="evidence" value="ECO:0007669"/>
    <property type="project" value="InterPro"/>
</dbReference>
<dbReference type="InterPro" id="IPR003531">
    <property type="entry name" value="Hempt_rcpt_S_F1_CS"/>
</dbReference>
<dbReference type="PANTHER" id="PTHR23037:SF47">
    <property type="entry name" value="INTERLEUKIN 2 RECEPTOR SUBUNIT GAMMA"/>
    <property type="match status" value="1"/>
</dbReference>
<evidence type="ECO:0000256" key="3">
    <source>
        <dbReference type="ARBA" id="ARBA00022692"/>
    </source>
</evidence>
<gene>
    <name evidence="13" type="primary">IL2RG</name>
</gene>
<evidence type="ECO:0000256" key="8">
    <source>
        <dbReference type="ARBA" id="ARBA00023170"/>
    </source>
</evidence>
<feature type="transmembrane region" description="Helical" evidence="11">
    <location>
        <begin position="295"/>
        <end position="321"/>
    </location>
</feature>
<feature type="compositionally biased region" description="Basic residues" evidence="10">
    <location>
        <begin position="17"/>
        <end position="26"/>
    </location>
</feature>
<evidence type="ECO:0000256" key="9">
    <source>
        <dbReference type="ARBA" id="ARBA00023180"/>
    </source>
</evidence>
<keyword evidence="5 11" id="KW-1133">Transmembrane helix</keyword>
<dbReference type="Gene3D" id="2.60.40.10">
    <property type="entry name" value="Immunoglobulins"/>
    <property type="match status" value="2"/>
</dbReference>
<dbReference type="PROSITE" id="PS50853">
    <property type="entry name" value="FN3"/>
    <property type="match status" value="1"/>
</dbReference>
<feature type="compositionally biased region" description="Pro residues" evidence="10">
    <location>
        <begin position="396"/>
        <end position="406"/>
    </location>
</feature>
<evidence type="ECO:0000259" key="12">
    <source>
        <dbReference type="PROSITE" id="PS50853"/>
    </source>
</evidence>
<dbReference type="InterPro" id="IPR053856">
    <property type="entry name" value="TSLPR_D1"/>
</dbReference>
<evidence type="ECO:0000313" key="13">
    <source>
        <dbReference type="Ensembl" id="ENSCCEP00000022170.1"/>
    </source>
</evidence>
<keyword evidence="4" id="KW-0732">Signal</keyword>
<keyword evidence="7" id="KW-1015">Disulfide bond</keyword>
<dbReference type="KEGG" id="ccae:111929372"/>
<feature type="compositionally biased region" description="Polar residues" evidence="10">
    <location>
        <begin position="408"/>
        <end position="420"/>
    </location>
</feature>
<evidence type="ECO:0000256" key="7">
    <source>
        <dbReference type="ARBA" id="ARBA00023157"/>
    </source>
</evidence>
<dbReference type="SUPFAM" id="SSF49265">
    <property type="entry name" value="Fibronectin type III"/>
    <property type="match status" value="2"/>
</dbReference>